<keyword evidence="8" id="KW-1185">Reference proteome</keyword>
<dbReference type="Pfam" id="PF01494">
    <property type="entry name" value="FAD_binding_3"/>
    <property type="match status" value="1"/>
</dbReference>
<organism evidence="7 8">
    <name type="scientific">Mollisia scopiformis</name>
    <name type="common">Conifer needle endophyte fungus</name>
    <name type="synonym">Phialocephala scopiformis</name>
    <dbReference type="NCBI Taxonomy" id="149040"/>
    <lineage>
        <taxon>Eukaryota</taxon>
        <taxon>Fungi</taxon>
        <taxon>Dikarya</taxon>
        <taxon>Ascomycota</taxon>
        <taxon>Pezizomycotina</taxon>
        <taxon>Leotiomycetes</taxon>
        <taxon>Helotiales</taxon>
        <taxon>Mollisiaceae</taxon>
        <taxon>Mollisia</taxon>
    </lineage>
</organism>
<accession>A0A194WTN0</accession>
<evidence type="ECO:0000259" key="6">
    <source>
        <dbReference type="Pfam" id="PF01494"/>
    </source>
</evidence>
<evidence type="ECO:0000313" key="8">
    <source>
        <dbReference type="Proteomes" id="UP000070700"/>
    </source>
</evidence>
<dbReference type="SUPFAM" id="SSF51905">
    <property type="entry name" value="FAD/NAD(P)-binding domain"/>
    <property type="match status" value="1"/>
</dbReference>
<feature type="domain" description="FAD-binding" evidence="6">
    <location>
        <begin position="10"/>
        <end position="337"/>
    </location>
</feature>
<dbReference type="Gene3D" id="3.50.50.60">
    <property type="entry name" value="FAD/NAD(P)-binding domain"/>
    <property type="match status" value="1"/>
</dbReference>
<dbReference type="InParanoid" id="A0A194WTN0"/>
<dbReference type="InterPro" id="IPR050493">
    <property type="entry name" value="FAD-dep_Monooxygenase_BioMet"/>
</dbReference>
<evidence type="ECO:0000256" key="2">
    <source>
        <dbReference type="ARBA" id="ARBA00022630"/>
    </source>
</evidence>
<dbReference type="SUPFAM" id="SSF54373">
    <property type="entry name" value="FAD-linked reductases, C-terminal domain"/>
    <property type="match status" value="1"/>
</dbReference>
<protein>
    <submittedName>
        <fullName evidence="7">FAD/NAD(P)-binding domain-containing protein</fullName>
    </submittedName>
</protein>
<dbReference type="PRINTS" id="PR00420">
    <property type="entry name" value="RNGMNOXGNASE"/>
</dbReference>
<dbReference type="AlphaFoldDB" id="A0A194WTN0"/>
<dbReference type="KEGG" id="psco:LY89DRAFT_655098"/>
<evidence type="ECO:0000256" key="3">
    <source>
        <dbReference type="ARBA" id="ARBA00022827"/>
    </source>
</evidence>
<keyword evidence="2" id="KW-0285">Flavoprotein</keyword>
<dbReference type="OrthoDB" id="417877at2759"/>
<gene>
    <name evidence="7" type="ORF">LY89DRAFT_655098</name>
</gene>
<evidence type="ECO:0000256" key="5">
    <source>
        <dbReference type="ARBA" id="ARBA00023033"/>
    </source>
</evidence>
<dbReference type="PANTHER" id="PTHR13789">
    <property type="entry name" value="MONOOXYGENASE"/>
    <property type="match status" value="1"/>
</dbReference>
<dbReference type="InterPro" id="IPR002938">
    <property type="entry name" value="FAD-bd"/>
</dbReference>
<keyword evidence="4" id="KW-0560">Oxidoreductase</keyword>
<keyword evidence="3" id="KW-0274">FAD</keyword>
<proteinExistence type="inferred from homology"/>
<dbReference type="EMBL" id="KQ947427">
    <property type="protein sequence ID" value="KUJ11310.1"/>
    <property type="molecule type" value="Genomic_DNA"/>
</dbReference>
<dbReference type="GO" id="GO:0071949">
    <property type="term" value="F:FAD binding"/>
    <property type="evidence" value="ECO:0007669"/>
    <property type="project" value="InterPro"/>
</dbReference>
<name>A0A194WTN0_MOLSC</name>
<keyword evidence="5" id="KW-0503">Monooxygenase</keyword>
<dbReference type="Proteomes" id="UP000070700">
    <property type="component" value="Unassembled WGS sequence"/>
</dbReference>
<dbReference type="RefSeq" id="XP_018065665.1">
    <property type="nucleotide sequence ID" value="XM_018212329.1"/>
</dbReference>
<comment type="similarity">
    <text evidence="1">Belongs to the paxM FAD-dependent monooxygenase family.</text>
</comment>
<evidence type="ECO:0000313" key="7">
    <source>
        <dbReference type="EMBL" id="KUJ11310.1"/>
    </source>
</evidence>
<sequence>MSSSEPPKFRIAIAGAGIAGLTAAIALRKHPLIDVQLYEQATELKEIGASIALGPNGLRTLERLGLHNAISDDVCFRGPSNLPMIYRHWKTGEVIGNDKHEDVDEYLHRTARYHRSHLHGALLENVPRESIHLGKRVEGVDVLRNGVNVRFKDGTEVGTDILIGADGLRSAVRQYFVPDFKLLWSGWTAYRTCFDASLTESIPDLPEDSTHWWCQKTSFFSSKLGKNSYTVVGGIHTDPDDPNAQLKYAEWDEKASVQAFRDLFADWNPIVKALTEVTPSVRLYPNLSCATTLDSWIFDNRVVLIGDAAHAHGGAHATGGSLAIDDAYALSLALFSSFPVNSTETPSLDQITAAMKLYEKTRKPHAERLLKFVHANNDVRLEKLRRGVEESDGELRARAAKGSNTTWLHEHDVVKTFQRTLRSLETNGGASDEARPRL</sequence>
<reference evidence="7 8" key="1">
    <citation type="submission" date="2015-10" db="EMBL/GenBank/DDBJ databases">
        <title>Full genome of DAOMC 229536 Phialocephala scopiformis, a fungal endophyte of spruce producing the potent anti-insectan compound rugulosin.</title>
        <authorList>
            <consortium name="DOE Joint Genome Institute"/>
            <person name="Walker A.K."/>
            <person name="Frasz S.L."/>
            <person name="Seifert K.A."/>
            <person name="Miller J.D."/>
            <person name="Mondo S.J."/>
            <person name="Labutti K."/>
            <person name="Lipzen A."/>
            <person name="Dockter R."/>
            <person name="Kennedy M."/>
            <person name="Grigoriev I.V."/>
            <person name="Spatafora J.W."/>
        </authorList>
    </citation>
    <scope>NUCLEOTIDE SEQUENCE [LARGE SCALE GENOMIC DNA]</scope>
    <source>
        <strain evidence="7 8">CBS 120377</strain>
    </source>
</reference>
<evidence type="ECO:0000256" key="4">
    <source>
        <dbReference type="ARBA" id="ARBA00023002"/>
    </source>
</evidence>
<evidence type="ECO:0000256" key="1">
    <source>
        <dbReference type="ARBA" id="ARBA00007992"/>
    </source>
</evidence>
<dbReference type="GeneID" id="28822055"/>
<dbReference type="PANTHER" id="PTHR13789:SF309">
    <property type="entry name" value="PUTATIVE (AFU_ORTHOLOGUE AFUA_6G14510)-RELATED"/>
    <property type="match status" value="1"/>
</dbReference>
<dbReference type="GO" id="GO:0004497">
    <property type="term" value="F:monooxygenase activity"/>
    <property type="evidence" value="ECO:0007669"/>
    <property type="project" value="UniProtKB-KW"/>
</dbReference>
<dbReference type="InterPro" id="IPR036188">
    <property type="entry name" value="FAD/NAD-bd_sf"/>
</dbReference>